<protein>
    <recommendedName>
        <fullName evidence="5">Peptide ABC transporter permease</fullName>
    </recommendedName>
</protein>
<accession>A0ABS4EG57</accession>
<reference evidence="3 4" key="1">
    <citation type="submission" date="2021-03" db="EMBL/GenBank/DDBJ databases">
        <title>Genomic Encyclopedia of Type Strains, Phase IV (KMG-IV): sequencing the most valuable type-strain genomes for metagenomic binning, comparative biology and taxonomic classification.</title>
        <authorList>
            <person name="Goeker M."/>
        </authorList>
    </citation>
    <scope>NUCLEOTIDE SEQUENCE [LARGE SCALE GENOMIC DNA]</scope>
    <source>
        <strain evidence="3 4">DSM 26427</strain>
    </source>
</reference>
<proteinExistence type="predicted"/>
<dbReference type="Proteomes" id="UP000823786">
    <property type="component" value="Unassembled WGS sequence"/>
</dbReference>
<name>A0ABS4EG57_9HYPH</name>
<evidence type="ECO:0000256" key="1">
    <source>
        <dbReference type="SAM" id="MobiDB-lite"/>
    </source>
</evidence>
<keyword evidence="2" id="KW-0472">Membrane</keyword>
<keyword evidence="4" id="KW-1185">Reference proteome</keyword>
<keyword evidence="2" id="KW-1133">Transmembrane helix</keyword>
<dbReference type="EMBL" id="JAGGJV010000001">
    <property type="protein sequence ID" value="MBP1856927.1"/>
    <property type="molecule type" value="Genomic_DNA"/>
</dbReference>
<keyword evidence="2" id="KW-0812">Transmembrane</keyword>
<comment type="caution">
    <text evidence="3">The sequence shown here is derived from an EMBL/GenBank/DDBJ whole genome shotgun (WGS) entry which is preliminary data.</text>
</comment>
<evidence type="ECO:0008006" key="5">
    <source>
        <dbReference type="Google" id="ProtNLM"/>
    </source>
</evidence>
<gene>
    <name evidence="3" type="ORF">J2Z75_000407</name>
</gene>
<evidence type="ECO:0000256" key="2">
    <source>
        <dbReference type="SAM" id="Phobius"/>
    </source>
</evidence>
<evidence type="ECO:0000313" key="4">
    <source>
        <dbReference type="Proteomes" id="UP000823786"/>
    </source>
</evidence>
<feature type="transmembrane region" description="Helical" evidence="2">
    <location>
        <begin position="40"/>
        <end position="62"/>
    </location>
</feature>
<feature type="region of interest" description="Disordered" evidence="1">
    <location>
        <begin position="1"/>
        <end position="31"/>
    </location>
</feature>
<organism evidence="3 4">
    <name type="scientific">Rhizobium herbae</name>
    <dbReference type="NCBI Taxonomy" id="508661"/>
    <lineage>
        <taxon>Bacteria</taxon>
        <taxon>Pseudomonadati</taxon>
        <taxon>Pseudomonadota</taxon>
        <taxon>Alphaproteobacteria</taxon>
        <taxon>Hyphomicrobiales</taxon>
        <taxon>Rhizobiaceae</taxon>
        <taxon>Rhizobium/Agrobacterium group</taxon>
        <taxon>Rhizobium</taxon>
    </lineage>
</organism>
<sequence>MPMLRLHPSSLSAATADARRPHRQSAGCAARSRRQRRARLTAAFNAAAVLLCLAGIALIWLLS</sequence>
<evidence type="ECO:0000313" key="3">
    <source>
        <dbReference type="EMBL" id="MBP1856927.1"/>
    </source>
</evidence>